<dbReference type="GO" id="GO:0003677">
    <property type="term" value="F:DNA binding"/>
    <property type="evidence" value="ECO:0007669"/>
    <property type="project" value="UniProtKB-KW"/>
</dbReference>
<dbReference type="STRING" id="190721.ACS15_5461"/>
<accession>A0A192A669</accession>
<protein>
    <submittedName>
        <fullName evidence="1">DNA-binding protein</fullName>
    </submittedName>
</protein>
<name>A0A192A669_9RALS</name>
<dbReference type="EMBL" id="CP016023">
    <property type="protein sequence ID" value="ANJ75751.1"/>
    <property type="molecule type" value="Genomic_DNA"/>
</dbReference>
<gene>
    <name evidence="1" type="ORF">A9Y76_25080</name>
</gene>
<organism evidence="1 2">
    <name type="scientific">Ralstonia insidiosa</name>
    <dbReference type="NCBI Taxonomy" id="190721"/>
    <lineage>
        <taxon>Bacteria</taxon>
        <taxon>Pseudomonadati</taxon>
        <taxon>Pseudomonadota</taxon>
        <taxon>Betaproteobacteria</taxon>
        <taxon>Burkholderiales</taxon>
        <taxon>Burkholderiaceae</taxon>
        <taxon>Ralstonia</taxon>
    </lineage>
</organism>
<dbReference type="GeneID" id="61529321"/>
<dbReference type="AlphaFoldDB" id="A0A192A669"/>
<evidence type="ECO:0000313" key="1">
    <source>
        <dbReference type="EMBL" id="ANJ75751.1"/>
    </source>
</evidence>
<dbReference type="RefSeq" id="WP_064808543.1">
    <property type="nucleotide sequence ID" value="NZ_CP016023.1"/>
</dbReference>
<reference evidence="2" key="1">
    <citation type="submission" date="2016-06" db="EMBL/GenBank/DDBJ databases">
        <authorList>
            <person name="Xu Y."/>
            <person name="Nagy A."/>
            <person name="Yan X."/>
            <person name="Kim S.W."/>
            <person name="Haley B."/>
            <person name="Liu N.T."/>
            <person name="Nou X."/>
        </authorList>
    </citation>
    <scope>NUCLEOTIDE SEQUENCE [LARGE SCALE GENOMIC DNA]</scope>
    <source>
        <strain evidence="2">ATCC 49129</strain>
    </source>
</reference>
<proteinExistence type="predicted"/>
<keyword evidence="2" id="KW-1185">Reference proteome</keyword>
<dbReference type="OrthoDB" id="9007697at2"/>
<dbReference type="Proteomes" id="UP000078572">
    <property type="component" value="Chromosome 2"/>
</dbReference>
<keyword evidence="1" id="KW-0238">DNA-binding</keyword>
<sequence>MARPGLHFSPEQQSQIVDAIQRLDVAFPHDNAVFLDEVIEAIHVVTRRVYGARRYAQWLAEAGVQRRPSNTTLQKAVDRARGRGDTSAGPAADAVSPWPIPWTHAETGTPQALTGHSAREERDRVASRAIGAPGAGAEWMEARIRAEVAERALEHEAARNRQLQAAMADLERRLGEALATAPATPPKLTDETLERLEQTFETVTRLEGAASALAGTERFLRLQNDAVRQQTQNEADQLRQRIRTLEAEVTQLRTQIDAYRRAPERAAPVSRGWVKPSS</sequence>
<evidence type="ECO:0000313" key="2">
    <source>
        <dbReference type="Proteomes" id="UP000078572"/>
    </source>
</evidence>